<dbReference type="CDD" id="cd15457">
    <property type="entry name" value="NADAR"/>
    <property type="match status" value="1"/>
</dbReference>
<dbReference type="InterPro" id="IPR012816">
    <property type="entry name" value="NADAR"/>
</dbReference>
<feature type="domain" description="NADAR" evidence="1">
    <location>
        <begin position="460"/>
        <end position="607"/>
    </location>
</feature>
<keyword evidence="4" id="KW-1185">Reference proteome</keyword>
<reference evidence="3" key="2">
    <citation type="submission" date="2019-10" db="EMBL/GenBank/DDBJ databases">
        <title>Conservation and host-specific expression of non-tandemly repeated heterogenous ribosome RNA gene in arbuscular mycorrhizal fungi.</title>
        <authorList>
            <person name="Maeda T."/>
            <person name="Kobayashi Y."/>
            <person name="Nakagawa T."/>
            <person name="Ezawa T."/>
            <person name="Yamaguchi K."/>
            <person name="Bino T."/>
            <person name="Nishimoto Y."/>
            <person name="Shigenobu S."/>
            <person name="Kawaguchi M."/>
        </authorList>
    </citation>
    <scope>NUCLEOTIDE SEQUENCE</scope>
    <source>
        <strain evidence="3">HR1</strain>
    </source>
</reference>
<dbReference type="Proteomes" id="UP000247702">
    <property type="component" value="Unassembled WGS sequence"/>
</dbReference>
<dbReference type="InterPro" id="IPR037238">
    <property type="entry name" value="YbiA-like_sf"/>
</dbReference>
<organism evidence="2 4">
    <name type="scientific">Rhizophagus clarus</name>
    <dbReference type="NCBI Taxonomy" id="94130"/>
    <lineage>
        <taxon>Eukaryota</taxon>
        <taxon>Fungi</taxon>
        <taxon>Fungi incertae sedis</taxon>
        <taxon>Mucoromycota</taxon>
        <taxon>Glomeromycotina</taxon>
        <taxon>Glomeromycetes</taxon>
        <taxon>Glomerales</taxon>
        <taxon>Glomeraceae</taxon>
        <taxon>Rhizophagus</taxon>
    </lineage>
</organism>
<protein>
    <submittedName>
        <fullName evidence="3">NADAR family protein</fullName>
    </submittedName>
</protein>
<dbReference type="EMBL" id="BLAL01000034">
    <property type="protein sequence ID" value="GES78188.1"/>
    <property type="molecule type" value="Genomic_DNA"/>
</dbReference>
<proteinExistence type="predicted"/>
<evidence type="ECO:0000259" key="1">
    <source>
        <dbReference type="Pfam" id="PF08719"/>
    </source>
</evidence>
<dbReference type="SUPFAM" id="SSF143990">
    <property type="entry name" value="YbiA-like"/>
    <property type="match status" value="1"/>
</dbReference>
<gene>
    <name evidence="3" type="ORF">RCL2_000550200</name>
    <name evidence="2" type="ORF">RclHR1_00070015</name>
</gene>
<evidence type="ECO:0000313" key="4">
    <source>
        <dbReference type="Proteomes" id="UP000247702"/>
    </source>
</evidence>
<reference evidence="2 4" key="1">
    <citation type="submission" date="2017-11" db="EMBL/GenBank/DDBJ databases">
        <title>The genome of Rhizophagus clarus HR1 reveals common genetic basis of auxotrophy among arbuscular mycorrhizal fungi.</title>
        <authorList>
            <person name="Kobayashi Y."/>
        </authorList>
    </citation>
    <scope>NUCLEOTIDE SEQUENCE [LARGE SCALE GENOMIC DNA]</scope>
    <source>
        <strain evidence="2 4">HR1</strain>
    </source>
</reference>
<name>A0A2Z6RU79_9GLOM</name>
<dbReference type="STRING" id="94130.A0A2Z6RU79"/>
<sequence length="650" mass="77230">MMDIDTETTVSYLKNNKRKIESHFEEPYNQPRKSMRVGNKTPFRLSQDDYLQIEIDKMKKARSKDENFELLSLDTRKETSSDNYDRNNNNKDVAQLSVNDEILNTEIIDEQPAIYSRQRKKKKNYVIQNSKFKRLVNNFKENNVQNDVGKYNQSHIEENTITDHPNIKTESDFNNIKRIESDENRMENSNPCGCQPLLSLPCDCSKSIYKKNDEKIDYEMIIKEDIPDKNLGIIKRVTKVIYNMVHGYESDEPSDEPSDGDMSNQTKSASSRLKNVFYKFLKQFDPFPPNSPPYTPSNLTVAFQHMDLQSSLNNLLVIIITFDRQAGQLDIQRCHLLGYHPIYCHFSSPRIDEYNALNFVYDSIMNCWANSWKVALAVFGEAKELGQFFEKIREKFESEILEIIFIQPLKSPYSFFPTRCFNRLHIRVAKDSNTATWKDEYHRIIQNVVQKANRDRDKIFFYNKDEPYYEFTNFYRVPIWKGDEKWPSTEHYFQAAKFEDRFLRRKIRSAYSAREAFTIARQNDFQKRKDWESPKPPDNMIYKEGVMKEALFLKFTQHEKLKNKLLSTGKVEIFEHTENDRYWGDGGRNNNGLNKLGIMLQDLRKILMEDEKARLMRKYHSHRHQKWFLSKLKELKQFDDLIEFDDDSDF</sequence>
<accession>A0A2Z6RU79</accession>
<dbReference type="NCBIfam" id="TIGR02464">
    <property type="entry name" value="ribofla_fusion"/>
    <property type="match status" value="1"/>
</dbReference>
<evidence type="ECO:0000313" key="2">
    <source>
        <dbReference type="EMBL" id="GBC06648.1"/>
    </source>
</evidence>
<dbReference type="Gene3D" id="1.10.357.40">
    <property type="entry name" value="YbiA-like"/>
    <property type="match status" value="1"/>
</dbReference>
<comment type="caution">
    <text evidence="2">The sequence shown here is derived from an EMBL/GenBank/DDBJ whole genome shotgun (WGS) entry which is preliminary data.</text>
</comment>
<dbReference type="OrthoDB" id="206452at2759"/>
<dbReference type="AlphaFoldDB" id="A0A2Z6RU79"/>
<evidence type="ECO:0000313" key="3">
    <source>
        <dbReference type="EMBL" id="GES78188.1"/>
    </source>
</evidence>
<dbReference type="Proteomes" id="UP000615446">
    <property type="component" value="Unassembled WGS sequence"/>
</dbReference>
<dbReference type="EMBL" id="BEXD01004092">
    <property type="protein sequence ID" value="GBC06648.1"/>
    <property type="molecule type" value="Genomic_DNA"/>
</dbReference>
<dbReference type="Pfam" id="PF08719">
    <property type="entry name" value="NADAR"/>
    <property type="match status" value="1"/>
</dbReference>